<evidence type="ECO:0008006" key="4">
    <source>
        <dbReference type="Google" id="ProtNLM"/>
    </source>
</evidence>
<name>A0A240E481_9GAMM</name>
<protein>
    <recommendedName>
        <fullName evidence="4">J domain-containing protein</fullName>
    </recommendedName>
</protein>
<gene>
    <name evidence="2" type="ORF">SAMN05421731_101609</name>
</gene>
<dbReference type="EMBL" id="OANT01000001">
    <property type="protein sequence ID" value="SNX43567.1"/>
    <property type="molecule type" value="Genomic_DNA"/>
</dbReference>
<dbReference type="Gene3D" id="1.10.287.110">
    <property type="entry name" value="DnaJ domain"/>
    <property type="match status" value="1"/>
</dbReference>
<reference evidence="3" key="1">
    <citation type="submission" date="2016-09" db="EMBL/GenBank/DDBJ databases">
        <authorList>
            <person name="Varghese N."/>
            <person name="Submissions S."/>
        </authorList>
    </citation>
    <scope>NUCLEOTIDE SEQUENCE [LARGE SCALE GENOMIC DNA]</scope>
    <source>
        <strain evidence="3">ANC 4466</strain>
    </source>
</reference>
<dbReference type="OrthoDB" id="1937807at2"/>
<keyword evidence="3" id="KW-1185">Reference proteome</keyword>
<accession>A0A240E481</accession>
<organism evidence="2 3">
    <name type="scientific">Acinetobacter puyangensis</name>
    <dbReference type="NCBI Taxonomy" id="1096779"/>
    <lineage>
        <taxon>Bacteria</taxon>
        <taxon>Pseudomonadati</taxon>
        <taxon>Pseudomonadota</taxon>
        <taxon>Gammaproteobacteria</taxon>
        <taxon>Moraxellales</taxon>
        <taxon>Moraxellaceae</taxon>
        <taxon>Acinetobacter</taxon>
    </lineage>
</organism>
<dbReference type="AlphaFoldDB" id="A0A240E481"/>
<sequence>MEIKEIQSIQDLESIGSLEDVIEQLNKKIFPLFIKADSFEDLFQKLSVLKKNWVPFIEGPFVSEQAKYIYCLTELEGESRNKVLGINDECYESVEAAKKWRRTIESYVHPDKGGSSQAFDILRNLYDVMVDDEEYEDD</sequence>
<keyword evidence="1" id="KW-0143">Chaperone</keyword>
<dbReference type="InterPro" id="IPR036869">
    <property type="entry name" value="J_dom_sf"/>
</dbReference>
<evidence type="ECO:0000313" key="3">
    <source>
        <dbReference type="Proteomes" id="UP000219042"/>
    </source>
</evidence>
<proteinExistence type="predicted"/>
<evidence type="ECO:0000313" key="2">
    <source>
        <dbReference type="EMBL" id="SNX43567.1"/>
    </source>
</evidence>
<dbReference type="Proteomes" id="UP000219042">
    <property type="component" value="Unassembled WGS sequence"/>
</dbReference>
<evidence type="ECO:0000256" key="1">
    <source>
        <dbReference type="ARBA" id="ARBA00023186"/>
    </source>
</evidence>
<dbReference type="RefSeq" id="WP_097077845.1">
    <property type="nucleotide sequence ID" value="NZ_BAABHT010000020.1"/>
</dbReference>
<dbReference type="SUPFAM" id="SSF46565">
    <property type="entry name" value="Chaperone J-domain"/>
    <property type="match status" value="1"/>
</dbReference>